<name>A0A6J4HY81_9ACTN</name>
<reference evidence="2" key="1">
    <citation type="submission" date="2020-02" db="EMBL/GenBank/DDBJ databases">
        <authorList>
            <person name="Meier V. D."/>
        </authorList>
    </citation>
    <scope>NUCLEOTIDE SEQUENCE</scope>
    <source>
        <strain evidence="2">AVDCRST_MAG10</strain>
    </source>
</reference>
<feature type="region of interest" description="Disordered" evidence="1">
    <location>
        <begin position="169"/>
        <end position="340"/>
    </location>
</feature>
<evidence type="ECO:0000256" key="1">
    <source>
        <dbReference type="SAM" id="MobiDB-lite"/>
    </source>
</evidence>
<feature type="compositionally biased region" description="Basic residues" evidence="1">
    <location>
        <begin position="1"/>
        <end position="29"/>
    </location>
</feature>
<accession>A0A6J4HY81</accession>
<protein>
    <submittedName>
        <fullName evidence="2">Uncharacterized protein</fullName>
    </submittedName>
</protein>
<dbReference type="EMBL" id="CADCTB010000091">
    <property type="protein sequence ID" value="CAA9234969.1"/>
    <property type="molecule type" value="Genomic_DNA"/>
</dbReference>
<feature type="compositionally biased region" description="Basic residues" evidence="1">
    <location>
        <begin position="216"/>
        <end position="229"/>
    </location>
</feature>
<sequence>ARLGRGQRRGHDRGGPGRHHHLGPARRRAGFPPVLGGRAPQHAPGGQHHTSGAHGPPGCPHHTHPGRLRRHHAPEPRTPGGCRARGRARGAAPRADRPGAGAGARHQPGDGRRAAAVGEPPGRRGLSRRPRRPDGPARRRPGRRRSLGAVLGHAGGHLVTADPVVGLERVQRPARRAARPPVRLRPPLRPGRHPRGPRPLPQRLPTVTGARPAPRDRHRQRAGGRHRRGGGLGGGARASDGPRHPIGPLLPAAHARRGCGLAGDGAGPGRADEPHRRLTPHRAGPARPVGDRHPGRRDHDHHRGPRDRHEASQPRAPRRAVASRPSSGPSRPTRRGGSGV</sequence>
<feature type="compositionally biased region" description="Basic residues" evidence="1">
    <location>
        <begin position="61"/>
        <end position="72"/>
    </location>
</feature>
<feature type="region of interest" description="Disordered" evidence="1">
    <location>
        <begin position="1"/>
        <end position="154"/>
    </location>
</feature>
<proteinExistence type="predicted"/>
<dbReference type="AlphaFoldDB" id="A0A6J4HY81"/>
<evidence type="ECO:0000313" key="2">
    <source>
        <dbReference type="EMBL" id="CAA9234969.1"/>
    </source>
</evidence>
<feature type="non-terminal residue" evidence="2">
    <location>
        <position position="1"/>
    </location>
</feature>
<organism evidence="2">
    <name type="scientific">uncultured Acidimicrobiales bacterium</name>
    <dbReference type="NCBI Taxonomy" id="310071"/>
    <lineage>
        <taxon>Bacteria</taxon>
        <taxon>Bacillati</taxon>
        <taxon>Actinomycetota</taxon>
        <taxon>Acidimicrobiia</taxon>
        <taxon>Acidimicrobiales</taxon>
        <taxon>environmental samples</taxon>
    </lineage>
</organism>
<feature type="compositionally biased region" description="Low complexity" evidence="1">
    <location>
        <begin position="313"/>
        <end position="331"/>
    </location>
</feature>
<feature type="non-terminal residue" evidence="2">
    <location>
        <position position="340"/>
    </location>
</feature>
<gene>
    <name evidence="2" type="ORF">AVDCRST_MAG10-1367</name>
</gene>
<feature type="compositionally biased region" description="Basic residues" evidence="1">
    <location>
        <begin position="294"/>
        <end position="306"/>
    </location>
</feature>